<feature type="non-terminal residue" evidence="1">
    <location>
        <position position="318"/>
    </location>
</feature>
<protein>
    <recommendedName>
        <fullName evidence="2">Alkaline phosphatase family protein</fullName>
    </recommendedName>
</protein>
<dbReference type="InterPro" id="IPR002591">
    <property type="entry name" value="Phosphodiest/P_Trfase"/>
</dbReference>
<dbReference type="Pfam" id="PF01663">
    <property type="entry name" value="Phosphodiest"/>
    <property type="match status" value="1"/>
</dbReference>
<reference evidence="1" key="1">
    <citation type="submission" date="2018-05" db="EMBL/GenBank/DDBJ databases">
        <authorList>
            <person name="Lanie J.A."/>
            <person name="Ng W.-L."/>
            <person name="Kazmierczak K.M."/>
            <person name="Andrzejewski T.M."/>
            <person name="Davidsen T.M."/>
            <person name="Wayne K.J."/>
            <person name="Tettelin H."/>
            <person name="Glass J.I."/>
            <person name="Rusch D."/>
            <person name="Podicherti R."/>
            <person name="Tsui H.-C.T."/>
            <person name="Winkler M.E."/>
        </authorList>
    </citation>
    <scope>NUCLEOTIDE SEQUENCE</scope>
</reference>
<evidence type="ECO:0000313" key="1">
    <source>
        <dbReference type="EMBL" id="SVA24308.1"/>
    </source>
</evidence>
<dbReference type="GO" id="GO:0016787">
    <property type="term" value="F:hydrolase activity"/>
    <property type="evidence" value="ECO:0007669"/>
    <property type="project" value="UniProtKB-ARBA"/>
</dbReference>
<dbReference type="CDD" id="cd16018">
    <property type="entry name" value="Enpp"/>
    <property type="match status" value="1"/>
</dbReference>
<name>A0A381U9R9_9ZZZZ</name>
<dbReference type="AlphaFoldDB" id="A0A381U9R9"/>
<dbReference type="PANTHER" id="PTHR10151:SF120">
    <property type="entry name" value="BIS(5'-ADENOSYL)-TRIPHOSPHATASE"/>
    <property type="match status" value="1"/>
</dbReference>
<accession>A0A381U9R9</accession>
<dbReference type="SUPFAM" id="SSF53649">
    <property type="entry name" value="Alkaline phosphatase-like"/>
    <property type="match status" value="1"/>
</dbReference>
<evidence type="ECO:0008006" key="2">
    <source>
        <dbReference type="Google" id="ProtNLM"/>
    </source>
</evidence>
<gene>
    <name evidence="1" type="ORF">METZ01_LOCUS77162</name>
</gene>
<dbReference type="PANTHER" id="PTHR10151">
    <property type="entry name" value="ECTONUCLEOTIDE PYROPHOSPHATASE/PHOSPHODIESTERASE"/>
    <property type="match status" value="1"/>
</dbReference>
<dbReference type="InterPro" id="IPR017850">
    <property type="entry name" value="Alkaline_phosphatase_core_sf"/>
</dbReference>
<dbReference type="Gene3D" id="3.40.720.10">
    <property type="entry name" value="Alkaline Phosphatase, subunit A"/>
    <property type="match status" value="1"/>
</dbReference>
<sequence>MKALSTIVFSIVLFFASNVFAEKEATVIVISMDGMRHDISKISDLDAFERIATMGLKAEHLIPVYQSTTYPGHVSLATGVYPDQHGILHNSFYDSKEGYFNYPDQGDLIDVPPIWVLAEQAGIPAAVFFWVGSETDWNNVGASFRKAPFDASVSEETKIKQITEWLDMEDKIRPRLIMSYWDGIDTIAHQEGPTGPLITKQIVRQNELLKKLLHEIDTRDAWDYISLFVVSDHGMTEVSKYIMLGDLIQQSGIKITASSGPAVAHLFMDQKSKVAALRFFSKQANLQAYDRHDLPKSFHLNHPTRTGDIVLITDPPNM</sequence>
<proteinExistence type="predicted"/>
<dbReference type="Gene3D" id="3.30.1360.180">
    <property type="match status" value="1"/>
</dbReference>
<organism evidence="1">
    <name type="scientific">marine metagenome</name>
    <dbReference type="NCBI Taxonomy" id="408172"/>
    <lineage>
        <taxon>unclassified sequences</taxon>
        <taxon>metagenomes</taxon>
        <taxon>ecological metagenomes</taxon>
    </lineage>
</organism>
<dbReference type="EMBL" id="UINC01005907">
    <property type="protein sequence ID" value="SVA24308.1"/>
    <property type="molecule type" value="Genomic_DNA"/>
</dbReference>